<keyword evidence="1" id="KW-0175">Coiled coil</keyword>
<sequence length="609" mass="69357">MEDELNQTNLSLQSAREQIGDLNLQVTILTTEMGVLRQKLNEREEERGQLERKATELSATVSSTLASYAFLEQALAAETTKLQQSWKDIQEAKERANQLETSLVQSERRVCELSGALAQREEQLGQLQTLWQSQNTEIQQLRDVCTQLSGVREMNEFLQMENELAREQMSESERVLRANLQGLRERNFECEDLKGELTQLKLHNTRLQAELDTTKSRAAAAELKLVEKLEQAGTEITLLHHTLRGLTDELHAALNEQGAESLRGKDTEGPHSSGRRHPSSSFVDRVMVALTVEEEDRNTSPAEATGSSDLPEPPLGALFSEMSAFTRITAVTPKKHVNSPREFEPEEDEQSNLTELFTGLDGTVTELISTLKLVRQRKDAELEELRSTIRGLQVEHEAANSRQQAEVVELRHQLNRLNSLVERGNQALQQKTQDEKTIGRLMSDIQETQEILSKHKAESNVRHKVYIFLKIIRNTGGCKYDYLQEVRKDVVELRRLLQQAQVECQFLRGELKKAGGQLVLPAHFMEEKLQLLKEVERLKSNLQEAEQARVKLLERAKRHQIIHQTNQQKSENELQLLNSILNKVREALLSLPDVVKNSETLQQLVEYLG</sequence>
<feature type="region of interest" description="Disordered" evidence="2">
    <location>
        <begin position="259"/>
        <end position="314"/>
    </location>
</feature>
<organism evidence="3 4">
    <name type="scientific">Takifugu flavidus</name>
    <name type="common">sansaifugu</name>
    <dbReference type="NCBI Taxonomy" id="433684"/>
    <lineage>
        <taxon>Eukaryota</taxon>
        <taxon>Metazoa</taxon>
        <taxon>Chordata</taxon>
        <taxon>Craniata</taxon>
        <taxon>Vertebrata</taxon>
        <taxon>Euteleostomi</taxon>
        <taxon>Actinopterygii</taxon>
        <taxon>Neopterygii</taxon>
        <taxon>Teleostei</taxon>
        <taxon>Neoteleostei</taxon>
        <taxon>Acanthomorphata</taxon>
        <taxon>Eupercaria</taxon>
        <taxon>Tetraodontiformes</taxon>
        <taxon>Tetradontoidea</taxon>
        <taxon>Tetraodontidae</taxon>
        <taxon>Takifugu</taxon>
    </lineage>
</organism>
<dbReference type="AlphaFoldDB" id="A0A5C6MZ60"/>
<accession>A0A5C6MZ60</accession>
<feature type="compositionally biased region" description="Polar residues" evidence="2">
    <location>
        <begin position="299"/>
        <end position="308"/>
    </location>
</feature>
<evidence type="ECO:0000256" key="1">
    <source>
        <dbReference type="SAM" id="Coils"/>
    </source>
</evidence>
<name>A0A5C6MZ60_9TELE</name>
<reference evidence="3 4" key="1">
    <citation type="submission" date="2019-04" db="EMBL/GenBank/DDBJ databases">
        <title>Chromosome genome assembly for Takifugu flavidus.</title>
        <authorList>
            <person name="Xiao S."/>
        </authorList>
    </citation>
    <scope>NUCLEOTIDE SEQUENCE [LARGE SCALE GENOMIC DNA]</scope>
    <source>
        <strain evidence="3">HTHZ2018</strain>
        <tissue evidence="3">Muscle</tissue>
    </source>
</reference>
<feature type="coiled-coil region" evidence="1">
    <location>
        <begin position="155"/>
        <end position="224"/>
    </location>
</feature>
<gene>
    <name evidence="3" type="ORF">D4764_06G0002670</name>
</gene>
<dbReference type="Gene3D" id="1.10.287.1490">
    <property type="match status" value="1"/>
</dbReference>
<protein>
    <recommendedName>
        <fullName evidence="5">Sperm-associated antigen 5</fullName>
    </recommendedName>
</protein>
<dbReference type="InterPro" id="IPR028728">
    <property type="entry name" value="Astrin"/>
</dbReference>
<evidence type="ECO:0000313" key="4">
    <source>
        <dbReference type="Proteomes" id="UP000324091"/>
    </source>
</evidence>
<feature type="coiled-coil region" evidence="1">
    <location>
        <begin position="375"/>
        <end position="420"/>
    </location>
</feature>
<proteinExistence type="predicted"/>
<dbReference type="SUPFAM" id="SSF57997">
    <property type="entry name" value="Tropomyosin"/>
    <property type="match status" value="1"/>
</dbReference>
<feature type="coiled-coil region" evidence="1">
    <location>
        <begin position="5"/>
        <end position="60"/>
    </location>
</feature>
<keyword evidence="4" id="KW-1185">Reference proteome</keyword>
<comment type="caution">
    <text evidence="3">The sequence shown here is derived from an EMBL/GenBank/DDBJ whole genome shotgun (WGS) entry which is preliminary data.</text>
</comment>
<evidence type="ECO:0008006" key="5">
    <source>
        <dbReference type="Google" id="ProtNLM"/>
    </source>
</evidence>
<dbReference type="PANTHER" id="PTHR15347:SF1">
    <property type="entry name" value="SPERM-ASSOCIATED ANTIGEN 5"/>
    <property type="match status" value="1"/>
</dbReference>
<evidence type="ECO:0000313" key="3">
    <source>
        <dbReference type="EMBL" id="TWW58737.1"/>
    </source>
</evidence>
<dbReference type="GO" id="GO:0051301">
    <property type="term" value="P:cell division"/>
    <property type="evidence" value="ECO:0007669"/>
    <property type="project" value="InterPro"/>
</dbReference>
<dbReference type="EMBL" id="RHFK02000019">
    <property type="protein sequence ID" value="TWW58737.1"/>
    <property type="molecule type" value="Genomic_DNA"/>
</dbReference>
<evidence type="ECO:0000256" key="2">
    <source>
        <dbReference type="SAM" id="MobiDB-lite"/>
    </source>
</evidence>
<dbReference type="GO" id="GO:0051988">
    <property type="term" value="P:regulation of attachment of spindle microtubules to kinetochore"/>
    <property type="evidence" value="ECO:0007669"/>
    <property type="project" value="InterPro"/>
</dbReference>
<feature type="coiled-coil region" evidence="1">
    <location>
        <begin position="483"/>
        <end position="587"/>
    </location>
</feature>
<dbReference type="Proteomes" id="UP000324091">
    <property type="component" value="Chromosome 6"/>
</dbReference>
<dbReference type="PANTHER" id="PTHR15347">
    <property type="entry name" value="SPERM-ASSOCIATED ANTIGEN 5"/>
    <property type="match status" value="1"/>
</dbReference>